<dbReference type="AlphaFoldDB" id="A0A218YTN3"/>
<proteinExistence type="predicted"/>
<feature type="compositionally biased region" description="Basic residues" evidence="1">
    <location>
        <begin position="97"/>
        <end position="110"/>
    </location>
</feature>
<name>A0A218YTN3_9HELO</name>
<protein>
    <recommendedName>
        <fullName evidence="2">Myb-like DNA-binding domain-containing protein</fullName>
    </recommendedName>
</protein>
<feature type="compositionally biased region" description="Basic and acidic residues" evidence="1">
    <location>
        <begin position="147"/>
        <end position="160"/>
    </location>
</feature>
<dbReference type="InParanoid" id="A0A218YTN3"/>
<keyword evidence="4" id="KW-1185">Reference proteome</keyword>
<feature type="region of interest" description="Disordered" evidence="1">
    <location>
        <begin position="78"/>
        <end position="160"/>
    </location>
</feature>
<evidence type="ECO:0000313" key="3">
    <source>
        <dbReference type="EMBL" id="OWO98655.1"/>
    </source>
</evidence>
<feature type="domain" description="Myb-like DNA-binding" evidence="2">
    <location>
        <begin position="16"/>
        <end position="62"/>
    </location>
</feature>
<gene>
    <name evidence="3" type="ORF">B2J93_5812</name>
</gene>
<dbReference type="STRING" id="503106.A0A218YTN3"/>
<evidence type="ECO:0000256" key="1">
    <source>
        <dbReference type="SAM" id="MobiDB-lite"/>
    </source>
</evidence>
<organism evidence="3 4">
    <name type="scientific">Diplocarpon coronariae</name>
    <dbReference type="NCBI Taxonomy" id="2795749"/>
    <lineage>
        <taxon>Eukaryota</taxon>
        <taxon>Fungi</taxon>
        <taxon>Dikarya</taxon>
        <taxon>Ascomycota</taxon>
        <taxon>Pezizomycotina</taxon>
        <taxon>Leotiomycetes</taxon>
        <taxon>Helotiales</taxon>
        <taxon>Drepanopezizaceae</taxon>
        <taxon>Diplocarpon</taxon>
    </lineage>
</organism>
<evidence type="ECO:0000259" key="2">
    <source>
        <dbReference type="Pfam" id="PF22980"/>
    </source>
</evidence>
<accession>A0A218YTN3</accession>
<evidence type="ECO:0000313" key="4">
    <source>
        <dbReference type="Proteomes" id="UP000242519"/>
    </source>
</evidence>
<comment type="caution">
    <text evidence="3">The sequence shown here is derived from an EMBL/GenBank/DDBJ whole genome shotgun (WGS) entry which is preliminary data.</text>
</comment>
<sequence length="160" mass="17319">MSQEAVAKVVEPTAKEAMFFLLILSNMKNKPDVDWKVVAEKAGFSNAATASTRYGQIKKKLGFTDSYISPAGPASKIARGKKAVANGSGTNLTPAKVTKKRSPSKPKALKLKAELESEPEEDEKDRKFEGKLTKGQADDGVNGFEDDALHERLHLEVGSQ</sequence>
<dbReference type="EMBL" id="MZNU01000384">
    <property type="protein sequence ID" value="OWO98655.1"/>
    <property type="molecule type" value="Genomic_DNA"/>
</dbReference>
<reference evidence="3 4" key="1">
    <citation type="submission" date="2017-04" db="EMBL/GenBank/DDBJ databases">
        <title>Draft genome sequence of Marssonina coronaria NL1: causal agent of apple blotch.</title>
        <authorList>
            <person name="Cheng Q."/>
        </authorList>
    </citation>
    <scope>NUCLEOTIDE SEQUENCE [LARGE SCALE GENOMIC DNA]</scope>
    <source>
        <strain evidence="3 4">NL1</strain>
    </source>
</reference>
<dbReference type="Proteomes" id="UP000242519">
    <property type="component" value="Unassembled WGS sequence"/>
</dbReference>
<dbReference type="Pfam" id="PF22980">
    <property type="entry name" value="Myb_DNA-bind_8"/>
    <property type="match status" value="1"/>
</dbReference>
<dbReference type="OrthoDB" id="5403747at2759"/>
<dbReference type="InterPro" id="IPR054505">
    <property type="entry name" value="Myb_DNA-bind_8"/>
</dbReference>